<evidence type="ECO:0000313" key="4">
    <source>
        <dbReference type="EMBL" id="SFP43180.1"/>
    </source>
</evidence>
<protein>
    <submittedName>
        <fullName evidence="4">4'-phosphopantetheinyl transferase superfamily protein</fullName>
    </submittedName>
</protein>
<feature type="domain" description="4'-phosphopantetheinyl transferase" evidence="3">
    <location>
        <begin position="114"/>
        <end position="187"/>
    </location>
</feature>
<accession>A0A662ZKU4</accession>
<comment type="similarity">
    <text evidence="1">Belongs to the P-Pant transferase superfamily. Gsp/Sfp/HetI/AcpT family.</text>
</comment>
<dbReference type="RefSeq" id="WP_143066479.1">
    <property type="nucleotide sequence ID" value="NZ_FOXF01000023.1"/>
</dbReference>
<evidence type="ECO:0000256" key="1">
    <source>
        <dbReference type="ARBA" id="ARBA00010990"/>
    </source>
</evidence>
<dbReference type="AlphaFoldDB" id="A0A662ZKU4"/>
<reference evidence="4 5" key="1">
    <citation type="submission" date="2016-10" db="EMBL/GenBank/DDBJ databases">
        <authorList>
            <person name="Varghese N."/>
            <person name="Submissions S."/>
        </authorList>
    </citation>
    <scope>NUCLEOTIDE SEQUENCE [LARGE SCALE GENOMIC DNA]</scope>
    <source>
        <strain evidence="4 5">DSM 1361</strain>
    </source>
</reference>
<dbReference type="InterPro" id="IPR008278">
    <property type="entry name" value="4-PPantetheinyl_Trfase_dom"/>
</dbReference>
<keyword evidence="5" id="KW-1185">Reference proteome</keyword>
<keyword evidence="2 4" id="KW-0808">Transferase</keyword>
<dbReference type="GO" id="GO:0000287">
    <property type="term" value="F:magnesium ion binding"/>
    <property type="evidence" value="ECO:0007669"/>
    <property type="project" value="InterPro"/>
</dbReference>
<evidence type="ECO:0000256" key="2">
    <source>
        <dbReference type="ARBA" id="ARBA00022679"/>
    </source>
</evidence>
<evidence type="ECO:0000259" key="3">
    <source>
        <dbReference type="Pfam" id="PF01648"/>
    </source>
</evidence>
<dbReference type="EMBL" id="FOXF01000023">
    <property type="protein sequence ID" value="SFP43180.1"/>
    <property type="molecule type" value="Genomic_DNA"/>
</dbReference>
<evidence type="ECO:0000313" key="5">
    <source>
        <dbReference type="Proteomes" id="UP000243745"/>
    </source>
</evidence>
<dbReference type="PANTHER" id="PTHR12215">
    <property type="entry name" value="PHOSPHOPANTETHEINE TRANSFERASE"/>
    <property type="match status" value="1"/>
</dbReference>
<dbReference type="InterPro" id="IPR050559">
    <property type="entry name" value="P-Pant_transferase_sf"/>
</dbReference>
<dbReference type="PANTHER" id="PTHR12215:SF10">
    <property type="entry name" value="L-AMINOADIPATE-SEMIALDEHYDE DEHYDROGENASE-PHOSPHOPANTETHEINYL TRANSFERASE"/>
    <property type="match status" value="1"/>
</dbReference>
<dbReference type="GO" id="GO:0005829">
    <property type="term" value="C:cytosol"/>
    <property type="evidence" value="ECO:0007669"/>
    <property type="project" value="TreeGrafter"/>
</dbReference>
<name>A0A662ZKU4_9GAMM</name>
<dbReference type="Pfam" id="PF01648">
    <property type="entry name" value="ACPS"/>
    <property type="match status" value="1"/>
</dbReference>
<gene>
    <name evidence="4" type="ORF">SAMN02910344_01368</name>
</gene>
<dbReference type="GO" id="GO:0008897">
    <property type="term" value="F:holo-[acyl-carrier-protein] synthase activity"/>
    <property type="evidence" value="ECO:0007669"/>
    <property type="project" value="InterPro"/>
</dbReference>
<organism evidence="4 5">
    <name type="scientific">Ruminobacter amylophilus</name>
    <dbReference type="NCBI Taxonomy" id="867"/>
    <lineage>
        <taxon>Bacteria</taxon>
        <taxon>Pseudomonadati</taxon>
        <taxon>Pseudomonadota</taxon>
        <taxon>Gammaproteobacteria</taxon>
        <taxon>Aeromonadales</taxon>
        <taxon>Succinivibrionaceae</taxon>
        <taxon>Ruminobacter</taxon>
    </lineage>
</organism>
<dbReference type="Gene3D" id="3.90.470.20">
    <property type="entry name" value="4'-phosphopantetheinyl transferase domain"/>
    <property type="match status" value="2"/>
</dbReference>
<dbReference type="SUPFAM" id="SSF56214">
    <property type="entry name" value="4'-phosphopantetheinyl transferase"/>
    <property type="match status" value="2"/>
</dbReference>
<proteinExistence type="inferred from homology"/>
<dbReference type="GO" id="GO:0019878">
    <property type="term" value="P:lysine biosynthetic process via aminoadipic acid"/>
    <property type="evidence" value="ECO:0007669"/>
    <property type="project" value="TreeGrafter"/>
</dbReference>
<sequence length="280" mass="31802">MSRVKVLRCRLTEDVFSVPVHEYVSQLIPEDFYSRVLSRRISYYTGRLMLASALAGFCGVRGLLETDICCSEHGKPYLTESFYLRTGIRKKIGFNITHSGNFLYMSFADAETSIDLEKIKLRKTMHDVAGKYYSPAENRVMAEAGEREAEWFFHFWTVRETLVKYSGNGLPDMNRFSFSVPAADSGDAESFDFAGKMDITPPEDCSVYRRDSVIATFLINEESAAGEEQYSLSLYLDSFSDLSSVEFLNMRIPDTTHAEPDFIRIPAPRSIQLVSRISGR</sequence>
<dbReference type="InterPro" id="IPR037143">
    <property type="entry name" value="4-PPantetheinyl_Trfase_dom_sf"/>
</dbReference>
<dbReference type="OrthoDB" id="9808281at2"/>
<dbReference type="Proteomes" id="UP000243745">
    <property type="component" value="Unassembled WGS sequence"/>
</dbReference>